<comment type="caution">
    <text evidence="2">The sequence shown here is derived from an EMBL/GenBank/DDBJ whole genome shotgun (WGS) entry which is preliminary data.</text>
</comment>
<gene>
    <name evidence="2" type="ORF">GCM10023172_31320</name>
</gene>
<feature type="transmembrane region" description="Helical" evidence="1">
    <location>
        <begin position="12"/>
        <end position="31"/>
    </location>
</feature>
<keyword evidence="1" id="KW-0472">Membrane</keyword>
<dbReference type="EMBL" id="BAABGQ010000008">
    <property type="protein sequence ID" value="GAA4504686.1"/>
    <property type="molecule type" value="Genomic_DNA"/>
</dbReference>
<evidence type="ECO:0000313" key="3">
    <source>
        <dbReference type="Proteomes" id="UP001501243"/>
    </source>
</evidence>
<sequence length="194" mass="22043">MGVILLFSFAPPLGFAVLISGPVVALVASFFPRFSEWLFWQPMSVWLSSDGVAWLKPGAGQPEKYLFAELRAYRFRVGKSVTDILLWPVASDEDKIRCRYSVEFASFQQAFIQAIKAYNQLNPSAQVTVVEEPMVRFFKSPASTNVLFGLLMVLALWVGWGVARGRHPAVYIVPTLLLLLPYLLIWANFYYQRR</sequence>
<name>A0ABP8QKK4_9BACT</name>
<protein>
    <submittedName>
        <fullName evidence="2">Uncharacterized protein</fullName>
    </submittedName>
</protein>
<evidence type="ECO:0000313" key="2">
    <source>
        <dbReference type="EMBL" id="GAA4504686.1"/>
    </source>
</evidence>
<organism evidence="2 3">
    <name type="scientific">Hymenobacter ginsengisoli</name>
    <dbReference type="NCBI Taxonomy" id="1051626"/>
    <lineage>
        <taxon>Bacteria</taxon>
        <taxon>Pseudomonadati</taxon>
        <taxon>Bacteroidota</taxon>
        <taxon>Cytophagia</taxon>
        <taxon>Cytophagales</taxon>
        <taxon>Hymenobacteraceae</taxon>
        <taxon>Hymenobacter</taxon>
    </lineage>
</organism>
<keyword evidence="1" id="KW-0812">Transmembrane</keyword>
<feature type="transmembrane region" description="Helical" evidence="1">
    <location>
        <begin position="144"/>
        <end position="163"/>
    </location>
</feature>
<reference evidence="3" key="1">
    <citation type="journal article" date="2019" name="Int. J. Syst. Evol. Microbiol.">
        <title>The Global Catalogue of Microorganisms (GCM) 10K type strain sequencing project: providing services to taxonomists for standard genome sequencing and annotation.</title>
        <authorList>
            <consortium name="The Broad Institute Genomics Platform"/>
            <consortium name="The Broad Institute Genome Sequencing Center for Infectious Disease"/>
            <person name="Wu L."/>
            <person name="Ma J."/>
        </authorList>
    </citation>
    <scope>NUCLEOTIDE SEQUENCE [LARGE SCALE GENOMIC DNA]</scope>
    <source>
        <strain evidence="3">JCM 17841</strain>
    </source>
</reference>
<keyword evidence="1" id="KW-1133">Transmembrane helix</keyword>
<dbReference type="Proteomes" id="UP001501243">
    <property type="component" value="Unassembled WGS sequence"/>
</dbReference>
<feature type="transmembrane region" description="Helical" evidence="1">
    <location>
        <begin position="169"/>
        <end position="191"/>
    </location>
</feature>
<proteinExistence type="predicted"/>
<keyword evidence="3" id="KW-1185">Reference proteome</keyword>
<accession>A0ABP8QKK4</accession>
<evidence type="ECO:0000256" key="1">
    <source>
        <dbReference type="SAM" id="Phobius"/>
    </source>
</evidence>